<keyword evidence="2" id="KW-1185">Reference proteome</keyword>
<protein>
    <submittedName>
        <fullName evidence="1">Uncharacterized protein</fullName>
    </submittedName>
</protein>
<reference evidence="2" key="1">
    <citation type="journal article" date="2019" name="Int. J. Syst. Evol. Microbiol.">
        <title>The Global Catalogue of Microorganisms (GCM) 10K type strain sequencing project: providing services to taxonomists for standard genome sequencing and annotation.</title>
        <authorList>
            <consortium name="The Broad Institute Genomics Platform"/>
            <consortium name="The Broad Institute Genome Sequencing Center for Infectious Disease"/>
            <person name="Wu L."/>
            <person name="Ma J."/>
        </authorList>
    </citation>
    <scope>NUCLEOTIDE SEQUENCE [LARGE SCALE GENOMIC DNA]</scope>
    <source>
        <strain evidence="2">KCTC 52094</strain>
    </source>
</reference>
<dbReference type="RefSeq" id="WP_379598411.1">
    <property type="nucleotide sequence ID" value="NZ_JBHRTN010000018.1"/>
</dbReference>
<evidence type="ECO:0000313" key="1">
    <source>
        <dbReference type="EMBL" id="MFC3126823.1"/>
    </source>
</evidence>
<evidence type="ECO:0000313" key="2">
    <source>
        <dbReference type="Proteomes" id="UP001595593"/>
    </source>
</evidence>
<accession>A0ABV7G4Q8</accession>
<sequence length="145" mass="16432">MAAPLRTTSAPVLSSLSKAEPFRSADEAWIWTMSALVARREGARIVAGAGKTQRPCEPDDVVKCLDRLYRQRRIDMTHARILRIWGERGEAPNPRYQREQADWKIWNEAMQRLDWPLRVKGIVDGPGFAAAEEDVVVALPLRPVE</sequence>
<dbReference type="Proteomes" id="UP001595593">
    <property type="component" value="Unassembled WGS sequence"/>
</dbReference>
<name>A0ABV7G4Q8_9PROT</name>
<comment type="caution">
    <text evidence="1">The sequence shown here is derived from an EMBL/GenBank/DDBJ whole genome shotgun (WGS) entry which is preliminary data.</text>
</comment>
<proteinExistence type="predicted"/>
<organism evidence="1 2">
    <name type="scientific">Teichococcus globiformis</name>
    <dbReference type="NCBI Taxonomy" id="2307229"/>
    <lineage>
        <taxon>Bacteria</taxon>
        <taxon>Pseudomonadati</taxon>
        <taxon>Pseudomonadota</taxon>
        <taxon>Alphaproteobacteria</taxon>
        <taxon>Acetobacterales</taxon>
        <taxon>Roseomonadaceae</taxon>
        <taxon>Roseomonas</taxon>
    </lineage>
</organism>
<dbReference type="EMBL" id="JBHRTN010000018">
    <property type="protein sequence ID" value="MFC3126823.1"/>
    <property type="molecule type" value="Genomic_DNA"/>
</dbReference>
<gene>
    <name evidence="1" type="ORF">ACFOD4_17295</name>
</gene>